<evidence type="ECO:0000313" key="6">
    <source>
        <dbReference type="EMBL" id="MCF7222888.1"/>
    </source>
</evidence>
<keyword evidence="5 6" id="KW-0695">RNA-directed DNA polymerase</keyword>
<evidence type="ECO:0000313" key="7">
    <source>
        <dbReference type="Proteomes" id="UP001430796"/>
    </source>
</evidence>
<evidence type="ECO:0000256" key="5">
    <source>
        <dbReference type="ARBA" id="ARBA00022918"/>
    </source>
</evidence>
<evidence type="ECO:0000256" key="3">
    <source>
        <dbReference type="ARBA" id="ARBA00022723"/>
    </source>
</evidence>
<keyword evidence="4" id="KW-0460">Magnesium</keyword>
<evidence type="ECO:0000256" key="2">
    <source>
        <dbReference type="ARBA" id="ARBA00022695"/>
    </source>
</evidence>
<dbReference type="PRINTS" id="PR00866">
    <property type="entry name" value="RNADNAPOLMS"/>
</dbReference>
<sequence length="337" mass="37078">MSDPQRRPRYPHQRIQSVASLSAALNVPEGELAAIAKIASSQYRKAKPITKADGSVRQPWDALPPLKRVQKQIQAKLLRRVEYPYYLTGSLPGKSPRENASLHTKPAIIITEDIARFFPTTRAELVHGVWAGLFGFSEEVAGILTALTTKDGFLPEGAPTSSYLANLVFWDCEPRIVDQLAQLDATYSRYVDDVTVSSSKALTPVEIARCMAIVYGMFGSRGYKAKRRKHEIVRANAPMRVTKLVVNKRPALPKADRKAVRAAVYKLEGIVNSGQPLPDDIQTLLNSASGRVSRLGQFHPTQAAPLKARIATIRERLAHLNDSLALTGHGQKTPSKS</sequence>
<accession>A0ABS9HX43</accession>
<dbReference type="InterPro" id="IPR000123">
    <property type="entry name" value="Reverse_transcriptase_msDNA"/>
</dbReference>
<protein>
    <submittedName>
        <fullName evidence="6">Reverse transcriptase family protein</fullName>
    </submittedName>
</protein>
<dbReference type="CDD" id="cd03487">
    <property type="entry name" value="RT_Bac_retron_II"/>
    <property type="match status" value="1"/>
</dbReference>
<reference evidence="7" key="2">
    <citation type="submission" date="2022-01" db="EMBL/GenBank/DDBJ databases">
        <title>Lysobacter chinensis sp. nov., a bacterium isolated from cow dung compost.</title>
        <authorList>
            <person name="Zhou L.Y."/>
        </authorList>
    </citation>
    <scope>NUCLEOTIDE SEQUENCE [LARGE SCALE GENOMIC DNA]</scope>
    <source>
        <strain evidence="7">TLK-CK17</strain>
    </source>
</reference>
<dbReference type="EMBL" id="JAKJPO010000009">
    <property type="protein sequence ID" value="MCF7222888.1"/>
    <property type="molecule type" value="Genomic_DNA"/>
</dbReference>
<keyword evidence="7" id="KW-1185">Reference proteome</keyword>
<dbReference type="RefSeq" id="WP_237055855.1">
    <property type="nucleotide sequence ID" value="NZ_JAKJPO010000009.1"/>
</dbReference>
<reference evidence="6 7" key="3">
    <citation type="submission" date="2022-01" db="EMBL/GenBank/DDBJ databases">
        <authorList>
            <person name="Zhou L.Y."/>
        </authorList>
    </citation>
    <scope>NUCLEOTIDE SEQUENCE [LARGE SCALE GENOMIC DNA]</scope>
    <source>
        <strain evidence="6 7">TLK-CK17</strain>
    </source>
</reference>
<organism evidence="6 7">
    <name type="scientific">Marilutibacter chinensis</name>
    <dbReference type="NCBI Taxonomy" id="2912247"/>
    <lineage>
        <taxon>Bacteria</taxon>
        <taxon>Pseudomonadati</taxon>
        <taxon>Pseudomonadota</taxon>
        <taxon>Gammaproteobacteria</taxon>
        <taxon>Lysobacterales</taxon>
        <taxon>Lysobacteraceae</taxon>
        <taxon>Marilutibacter</taxon>
    </lineage>
</organism>
<gene>
    <name evidence="6" type="ORF">L3V18_14010</name>
</gene>
<keyword evidence="1" id="KW-0808">Transferase</keyword>
<proteinExistence type="predicted"/>
<keyword evidence="2" id="KW-0548">Nucleotidyltransferase</keyword>
<dbReference type="GO" id="GO:0003964">
    <property type="term" value="F:RNA-directed DNA polymerase activity"/>
    <property type="evidence" value="ECO:0007669"/>
    <property type="project" value="UniProtKB-KW"/>
</dbReference>
<reference evidence="6 7" key="1">
    <citation type="submission" date="2022-01" db="EMBL/GenBank/DDBJ databases">
        <title>Lysobacter chinensis sp. nov., a bacterium isolated from cow dung compost.</title>
        <authorList>
            <person name="Liu Y."/>
        </authorList>
    </citation>
    <scope>NUCLEOTIDE SEQUENCE [LARGE SCALE GENOMIC DNA]</scope>
    <source>
        <strain evidence="6 7">TLK-CK17</strain>
    </source>
</reference>
<evidence type="ECO:0000256" key="4">
    <source>
        <dbReference type="ARBA" id="ARBA00022842"/>
    </source>
</evidence>
<comment type="caution">
    <text evidence="6">The sequence shown here is derived from an EMBL/GenBank/DDBJ whole genome shotgun (WGS) entry which is preliminary data.</text>
</comment>
<evidence type="ECO:0000256" key="1">
    <source>
        <dbReference type="ARBA" id="ARBA00022679"/>
    </source>
</evidence>
<name>A0ABS9HX43_9GAMM</name>
<dbReference type="Proteomes" id="UP001430796">
    <property type="component" value="Unassembled WGS sequence"/>
</dbReference>
<keyword evidence="3" id="KW-0479">Metal-binding</keyword>